<evidence type="ECO:0000313" key="3">
    <source>
        <dbReference type="Proteomes" id="UP000187495"/>
    </source>
</evidence>
<dbReference type="PANTHER" id="PTHR42743:SF13">
    <property type="entry name" value="P-LOOP CONTAINING NUCLEOSIDE TRIPHOSPHATE HYDROLASE PROTEIN"/>
    <property type="match status" value="1"/>
</dbReference>
<accession>A0A1N7E4Z1</accession>
<dbReference type="InterPro" id="IPR036038">
    <property type="entry name" value="Aminotransferase-like"/>
</dbReference>
<dbReference type="InterPro" id="IPR043131">
    <property type="entry name" value="BCAT-like_N"/>
</dbReference>
<dbReference type="Proteomes" id="UP000187495">
    <property type="component" value="Unassembled WGS sequence"/>
</dbReference>
<dbReference type="Gene3D" id="3.20.10.10">
    <property type="entry name" value="D-amino Acid Aminotransferase, subunit A, domain 2"/>
    <property type="match status" value="1"/>
</dbReference>
<dbReference type="SUPFAM" id="SSF56752">
    <property type="entry name" value="D-aminoacid aminotransferase-like PLP-dependent enzymes"/>
    <property type="match status" value="1"/>
</dbReference>
<organism evidence="2 3">
    <name type="scientific">Moraxella cuniculi DSM 21768</name>
    <dbReference type="NCBI Taxonomy" id="1122245"/>
    <lineage>
        <taxon>Bacteria</taxon>
        <taxon>Pseudomonadati</taxon>
        <taxon>Pseudomonadota</taxon>
        <taxon>Gammaproteobacteria</taxon>
        <taxon>Moraxellales</taxon>
        <taxon>Moraxellaceae</taxon>
        <taxon>Moraxella</taxon>
    </lineage>
</organism>
<keyword evidence="2" id="KW-0456">Lyase</keyword>
<dbReference type="EMBL" id="FTNU01000003">
    <property type="protein sequence ID" value="SIR83045.1"/>
    <property type="molecule type" value="Genomic_DNA"/>
</dbReference>
<name>A0A1N7E4Z1_9GAMM</name>
<dbReference type="STRING" id="34061.B0189_09905"/>
<dbReference type="InterPro" id="IPR001544">
    <property type="entry name" value="Aminotrans_IV"/>
</dbReference>
<dbReference type="Gene3D" id="3.30.470.10">
    <property type="match status" value="1"/>
</dbReference>
<sequence>MDKIQFYQWNHATLDKCDDRMDERAFAFGDGFFSTMGVFAGQIIALDFHHQRINQGLAAFALQLDVALLFAKLRHLATKVQQGIIKIIITRQKQTLRGYGFVDDGNNKAQVYLKTSPINTSFATEFIQDIPVQAPIRVITLGSQLAHRPSRLAGLKLIGCTEQVLAHAELLAKQAFDASIDDGLVANVHGEWICATMGNIFYQLPDDIWYTPPVDKSGVAGVMRAKIMASGICGVVRERVLTDDDLLKITRLFITNAVRGITPVAEFNIADFGDDKQRLLEPIFTRDCFDQC</sequence>
<proteinExistence type="inferred from homology"/>
<dbReference type="AlphaFoldDB" id="A0A1N7E4Z1"/>
<protein>
    <submittedName>
        <fullName evidence="2">4-amino-4-deoxychorismate lyase</fullName>
    </submittedName>
</protein>
<dbReference type="InterPro" id="IPR043132">
    <property type="entry name" value="BCAT-like_C"/>
</dbReference>
<dbReference type="GO" id="GO:0016829">
    <property type="term" value="F:lyase activity"/>
    <property type="evidence" value="ECO:0007669"/>
    <property type="project" value="UniProtKB-KW"/>
</dbReference>
<dbReference type="PANTHER" id="PTHR42743">
    <property type="entry name" value="AMINO-ACID AMINOTRANSFERASE"/>
    <property type="match status" value="1"/>
</dbReference>
<comment type="similarity">
    <text evidence="1">Belongs to the class-IV pyridoxal-phosphate-dependent aminotransferase family.</text>
</comment>
<keyword evidence="3" id="KW-1185">Reference proteome</keyword>
<reference evidence="3" key="1">
    <citation type="submission" date="2017-01" db="EMBL/GenBank/DDBJ databases">
        <authorList>
            <person name="Varghese N."/>
            <person name="Submissions S."/>
        </authorList>
    </citation>
    <scope>NUCLEOTIDE SEQUENCE [LARGE SCALE GENOMIC DNA]</scope>
    <source>
        <strain evidence="3">DSM 21768</strain>
    </source>
</reference>
<dbReference type="InterPro" id="IPR050571">
    <property type="entry name" value="Class-IV_PLP-Dep_Aminotrnsfr"/>
</dbReference>
<dbReference type="GO" id="GO:0046394">
    <property type="term" value="P:carboxylic acid biosynthetic process"/>
    <property type="evidence" value="ECO:0007669"/>
    <property type="project" value="UniProtKB-ARBA"/>
</dbReference>
<evidence type="ECO:0000313" key="2">
    <source>
        <dbReference type="EMBL" id="SIR83045.1"/>
    </source>
</evidence>
<dbReference type="RefSeq" id="WP_076554790.1">
    <property type="nucleotide sequence ID" value="NZ_FTNU01000003.1"/>
</dbReference>
<dbReference type="Pfam" id="PF01063">
    <property type="entry name" value="Aminotran_4"/>
    <property type="match status" value="1"/>
</dbReference>
<gene>
    <name evidence="2" type="ORF">SAMN02745664_10379</name>
</gene>
<evidence type="ECO:0000256" key="1">
    <source>
        <dbReference type="ARBA" id="ARBA00009320"/>
    </source>
</evidence>